<dbReference type="AlphaFoldDB" id="A0A162WII8"/>
<dbReference type="GeneID" id="28989541"/>
<evidence type="ECO:0000313" key="8">
    <source>
        <dbReference type="EMBL" id="OAD67365.1"/>
    </source>
</evidence>
<dbReference type="InterPro" id="IPR032819">
    <property type="entry name" value="TruB_C"/>
</dbReference>
<dbReference type="VEuPathDB" id="FungiDB:PHYBLDRAFT_118483"/>
<evidence type="ECO:0000256" key="4">
    <source>
        <dbReference type="ARBA" id="ARBA00022694"/>
    </source>
</evidence>
<keyword evidence="4" id="KW-0819">tRNA processing</keyword>
<dbReference type="EC" id="5.4.99.25" evidence="3"/>
<dbReference type="STRING" id="763407.A0A162WII8"/>
<evidence type="ECO:0000259" key="6">
    <source>
        <dbReference type="Pfam" id="PF01509"/>
    </source>
</evidence>
<dbReference type="RefSeq" id="XP_018285405.1">
    <property type="nucleotide sequence ID" value="XM_018428635.1"/>
</dbReference>
<evidence type="ECO:0000313" key="9">
    <source>
        <dbReference type="Proteomes" id="UP000077315"/>
    </source>
</evidence>
<evidence type="ECO:0000256" key="5">
    <source>
        <dbReference type="ARBA" id="ARBA00023235"/>
    </source>
</evidence>
<comment type="similarity">
    <text evidence="2">Belongs to the pseudouridine synthase TruB family.</text>
</comment>
<keyword evidence="5" id="KW-0413">Isomerase</keyword>
<dbReference type="GO" id="GO:0005634">
    <property type="term" value="C:nucleus"/>
    <property type="evidence" value="ECO:0007669"/>
    <property type="project" value="TreeGrafter"/>
</dbReference>
<dbReference type="HAMAP" id="MF_01080">
    <property type="entry name" value="TruB_bact"/>
    <property type="match status" value="1"/>
</dbReference>
<dbReference type="NCBIfam" id="TIGR00431">
    <property type="entry name" value="TruB"/>
    <property type="match status" value="1"/>
</dbReference>
<dbReference type="EMBL" id="KV441024">
    <property type="protein sequence ID" value="OAD67365.1"/>
    <property type="molecule type" value="Genomic_DNA"/>
</dbReference>
<dbReference type="OrthoDB" id="9995526at2759"/>
<feature type="domain" description="Pseudouridine synthase II N-terminal" evidence="6">
    <location>
        <begin position="64"/>
        <end position="209"/>
    </location>
</feature>
<dbReference type="SUPFAM" id="SSF55120">
    <property type="entry name" value="Pseudouridine synthase"/>
    <property type="match status" value="1"/>
</dbReference>
<comment type="catalytic activity">
    <reaction evidence="1">
        <text>a uridine in mRNA = a pseudouridine in mRNA</text>
        <dbReference type="Rhea" id="RHEA:56644"/>
        <dbReference type="Rhea" id="RHEA-COMP:14658"/>
        <dbReference type="Rhea" id="RHEA-COMP:14659"/>
        <dbReference type="ChEBI" id="CHEBI:65314"/>
        <dbReference type="ChEBI" id="CHEBI:65315"/>
    </reaction>
</comment>
<dbReference type="Gene3D" id="3.30.2350.10">
    <property type="entry name" value="Pseudouridine synthase"/>
    <property type="match status" value="1"/>
</dbReference>
<sequence length="265" mass="29033">MKSEVLRNALNGVFAVYKPVGLSSRTAVSKVQHILTRALVKESSLCLSSLDQTEIPIVRRKDRLKVGHGGTLDPIAEGVLAVLGVGSGCKHLHTFLKGNKEYEVEVAFGQATDTYDSEGKVTKFGSIDNLSAHKVEDALEAFKGNVWQVPPIYSALNMDGRRLYDYARKGVSLPRPIKAREVEIRSIELTGFDDGKCMLRVGCGGGTYMRSLVNDLGIALGCYAHMTGLKRTRQGQWTWEDALSIEEGVLDLDAVRSILRSPTHT</sequence>
<dbReference type="InParanoid" id="A0A162WII8"/>
<gene>
    <name evidence="8" type="ORF">PHYBLDRAFT_118483</name>
</gene>
<dbReference type="Pfam" id="PF01509">
    <property type="entry name" value="TruB_N"/>
    <property type="match status" value="1"/>
</dbReference>
<dbReference type="Proteomes" id="UP000077315">
    <property type="component" value="Unassembled WGS sequence"/>
</dbReference>
<reference evidence="9" key="1">
    <citation type="submission" date="2015-06" db="EMBL/GenBank/DDBJ databases">
        <title>Expansion of signal transduction pathways in fungi by whole-genome duplication.</title>
        <authorList>
            <consortium name="DOE Joint Genome Institute"/>
            <person name="Corrochano L.M."/>
            <person name="Kuo A."/>
            <person name="Marcet-Houben M."/>
            <person name="Polaino S."/>
            <person name="Salamov A."/>
            <person name="Villalobos J.M."/>
            <person name="Alvarez M.I."/>
            <person name="Avalos J."/>
            <person name="Benito E.P."/>
            <person name="Benoit I."/>
            <person name="Burger G."/>
            <person name="Camino L.P."/>
            <person name="Canovas D."/>
            <person name="Cerda-Olmedo E."/>
            <person name="Cheng J.-F."/>
            <person name="Dominguez A."/>
            <person name="Elias M."/>
            <person name="Eslava A.P."/>
            <person name="Glaser F."/>
            <person name="Grimwood J."/>
            <person name="Gutierrez G."/>
            <person name="Heitman J."/>
            <person name="Henrissat B."/>
            <person name="Iturriaga E.A."/>
            <person name="Lang B.F."/>
            <person name="Lavin J.L."/>
            <person name="Lee S."/>
            <person name="Li W."/>
            <person name="Lindquist E."/>
            <person name="Lopez-Garcia S."/>
            <person name="Luque E.M."/>
            <person name="Marcos A.T."/>
            <person name="Martin J."/>
            <person name="McCluskey K."/>
            <person name="Medina H.R."/>
            <person name="Miralles-Duran A."/>
            <person name="Miyazaki A."/>
            <person name="Munoz-Torres E."/>
            <person name="Oguiza J.A."/>
            <person name="Ohm R."/>
            <person name="Olmedo M."/>
            <person name="Orejas M."/>
            <person name="Ortiz-Castellanos L."/>
            <person name="Pisabarro A.G."/>
            <person name="Rodriguez-Romero J."/>
            <person name="Ruiz-Herrera J."/>
            <person name="Ruiz-Vazquez R."/>
            <person name="Sanz C."/>
            <person name="Schackwitz W."/>
            <person name="Schmutz J."/>
            <person name="Shahriari M."/>
            <person name="Shelest E."/>
            <person name="Silva-Franco F."/>
            <person name="Soanes D."/>
            <person name="Syed K."/>
            <person name="Tagua V.G."/>
            <person name="Talbot N.J."/>
            <person name="Thon M."/>
            <person name="De vries R.P."/>
            <person name="Wiebenga A."/>
            <person name="Yadav J.S."/>
            <person name="Braun E.L."/>
            <person name="Baker S."/>
            <person name="Garre V."/>
            <person name="Horwitz B."/>
            <person name="Torres-Martinez S."/>
            <person name="Idnurm A."/>
            <person name="Herrera-Estrella A."/>
            <person name="Gabaldon T."/>
            <person name="Grigoriev I.V."/>
        </authorList>
    </citation>
    <scope>NUCLEOTIDE SEQUENCE [LARGE SCALE GENOMIC DNA]</scope>
    <source>
        <strain evidence="9">NRRL 1555(-)</strain>
    </source>
</reference>
<accession>A0A162WII8</accession>
<feature type="domain" description="tRNA pseudouridylate synthase B C-terminal" evidence="7">
    <location>
        <begin position="210"/>
        <end position="246"/>
    </location>
</feature>
<dbReference type="PANTHER" id="PTHR13767:SF2">
    <property type="entry name" value="PSEUDOURIDYLATE SYNTHASE TRUB1"/>
    <property type="match status" value="1"/>
</dbReference>
<evidence type="ECO:0000256" key="1">
    <source>
        <dbReference type="ARBA" id="ARBA00001166"/>
    </source>
</evidence>
<dbReference type="InterPro" id="IPR014780">
    <property type="entry name" value="tRNA_psdUridine_synth_TruB"/>
</dbReference>
<dbReference type="GO" id="GO:1990481">
    <property type="term" value="P:mRNA pseudouridine synthesis"/>
    <property type="evidence" value="ECO:0007669"/>
    <property type="project" value="TreeGrafter"/>
</dbReference>
<dbReference type="PANTHER" id="PTHR13767">
    <property type="entry name" value="TRNA-PSEUDOURIDINE SYNTHASE"/>
    <property type="match status" value="1"/>
</dbReference>
<dbReference type="GO" id="GO:0006400">
    <property type="term" value="P:tRNA modification"/>
    <property type="evidence" value="ECO:0007669"/>
    <property type="project" value="TreeGrafter"/>
</dbReference>
<dbReference type="Pfam" id="PF16198">
    <property type="entry name" value="TruB_C_2"/>
    <property type="match status" value="1"/>
</dbReference>
<dbReference type="InterPro" id="IPR020103">
    <property type="entry name" value="PsdUridine_synth_cat_dom_sf"/>
</dbReference>
<name>A0A162WII8_PHYB8</name>
<protein>
    <recommendedName>
        <fullName evidence="3">tRNA pseudouridine(55) synthase</fullName>
        <ecNumber evidence="3">5.4.99.25</ecNumber>
    </recommendedName>
</protein>
<evidence type="ECO:0000256" key="2">
    <source>
        <dbReference type="ARBA" id="ARBA00008999"/>
    </source>
</evidence>
<dbReference type="InterPro" id="IPR002501">
    <property type="entry name" value="PsdUridine_synth_N"/>
</dbReference>
<keyword evidence="9" id="KW-1185">Reference proteome</keyword>
<evidence type="ECO:0000259" key="7">
    <source>
        <dbReference type="Pfam" id="PF16198"/>
    </source>
</evidence>
<organism evidence="8 9">
    <name type="scientific">Phycomyces blakesleeanus (strain ATCC 8743b / DSM 1359 / FGSC 10004 / NBRC 33097 / NRRL 1555)</name>
    <dbReference type="NCBI Taxonomy" id="763407"/>
    <lineage>
        <taxon>Eukaryota</taxon>
        <taxon>Fungi</taxon>
        <taxon>Fungi incertae sedis</taxon>
        <taxon>Mucoromycota</taxon>
        <taxon>Mucoromycotina</taxon>
        <taxon>Mucoromycetes</taxon>
        <taxon>Mucorales</taxon>
        <taxon>Phycomycetaceae</taxon>
        <taxon>Phycomyces</taxon>
    </lineage>
</organism>
<dbReference type="GO" id="GO:0003723">
    <property type="term" value="F:RNA binding"/>
    <property type="evidence" value="ECO:0007669"/>
    <property type="project" value="InterPro"/>
</dbReference>
<evidence type="ECO:0000256" key="3">
    <source>
        <dbReference type="ARBA" id="ARBA00012787"/>
    </source>
</evidence>
<dbReference type="GO" id="GO:0160148">
    <property type="term" value="F:tRNA pseudouridine(55) synthase activity"/>
    <property type="evidence" value="ECO:0007669"/>
    <property type="project" value="UniProtKB-EC"/>
</dbReference>
<proteinExistence type="inferred from homology"/>